<evidence type="ECO:0000259" key="7">
    <source>
        <dbReference type="Pfam" id="PF05199"/>
    </source>
</evidence>
<comment type="cofactor">
    <cofactor evidence="4">
        <name>FAD</name>
        <dbReference type="ChEBI" id="CHEBI:57692"/>
    </cofactor>
</comment>
<evidence type="ECO:0000256" key="5">
    <source>
        <dbReference type="SAM" id="MobiDB-lite"/>
    </source>
</evidence>
<dbReference type="SUPFAM" id="SSF54373">
    <property type="entry name" value="FAD-linked reductases, C-terminal domain"/>
    <property type="match status" value="1"/>
</dbReference>
<keyword evidence="2" id="KW-0325">Glycoprotein</keyword>
<feature type="binding site" evidence="4">
    <location>
        <begin position="503"/>
        <end position="504"/>
    </location>
    <ligand>
        <name>FAD</name>
        <dbReference type="ChEBI" id="CHEBI:57692"/>
    </ligand>
</feature>
<evidence type="ECO:0000313" key="9">
    <source>
        <dbReference type="Proteomes" id="UP001174934"/>
    </source>
</evidence>
<feature type="domain" description="Glucose-methanol-choline oxidoreductase C-terminal" evidence="7">
    <location>
        <begin position="375"/>
        <end position="511"/>
    </location>
</feature>
<dbReference type="Gene3D" id="3.50.50.60">
    <property type="entry name" value="FAD/NAD(P)-binding domain"/>
    <property type="match status" value="1"/>
</dbReference>
<dbReference type="PIRSF" id="PIRSF000137">
    <property type="entry name" value="Alcohol_oxidase"/>
    <property type="match status" value="1"/>
</dbReference>
<evidence type="ECO:0000259" key="6">
    <source>
        <dbReference type="Pfam" id="PF00732"/>
    </source>
</evidence>
<evidence type="ECO:0000256" key="1">
    <source>
        <dbReference type="ARBA" id="ARBA00010790"/>
    </source>
</evidence>
<dbReference type="GO" id="GO:0016614">
    <property type="term" value="F:oxidoreductase activity, acting on CH-OH group of donors"/>
    <property type="evidence" value="ECO:0007669"/>
    <property type="project" value="InterPro"/>
</dbReference>
<dbReference type="PANTHER" id="PTHR11552">
    <property type="entry name" value="GLUCOSE-METHANOL-CHOLINE GMC OXIDOREDUCTASE"/>
    <property type="match status" value="1"/>
</dbReference>
<dbReference type="Pfam" id="PF05199">
    <property type="entry name" value="GMC_oxred_C"/>
    <property type="match status" value="1"/>
</dbReference>
<keyword evidence="4" id="KW-0285">Flavoprotein</keyword>
<dbReference type="InterPro" id="IPR007867">
    <property type="entry name" value="GMC_OxRtase_C"/>
</dbReference>
<dbReference type="InterPro" id="IPR000172">
    <property type="entry name" value="GMC_OxRdtase_N"/>
</dbReference>
<evidence type="ECO:0000256" key="2">
    <source>
        <dbReference type="ARBA" id="ARBA00023180"/>
    </source>
</evidence>
<dbReference type="Gene3D" id="3.30.560.10">
    <property type="entry name" value="Glucose Oxidase, domain 3"/>
    <property type="match status" value="1"/>
</dbReference>
<dbReference type="PANTHER" id="PTHR11552:SF138">
    <property type="entry name" value="DEHYDROGENASE PKFF-RELATED"/>
    <property type="match status" value="1"/>
</dbReference>
<proteinExistence type="inferred from homology"/>
<dbReference type="AlphaFoldDB" id="A0AA40CF22"/>
<dbReference type="GO" id="GO:0044550">
    <property type="term" value="P:secondary metabolite biosynthetic process"/>
    <property type="evidence" value="ECO:0007669"/>
    <property type="project" value="TreeGrafter"/>
</dbReference>
<organism evidence="8 9">
    <name type="scientific">Bombardia bombarda</name>
    <dbReference type="NCBI Taxonomy" id="252184"/>
    <lineage>
        <taxon>Eukaryota</taxon>
        <taxon>Fungi</taxon>
        <taxon>Dikarya</taxon>
        <taxon>Ascomycota</taxon>
        <taxon>Pezizomycotina</taxon>
        <taxon>Sordariomycetes</taxon>
        <taxon>Sordariomycetidae</taxon>
        <taxon>Sordariales</taxon>
        <taxon>Lasiosphaeriaceae</taxon>
        <taxon>Bombardia</taxon>
    </lineage>
</organism>
<sequence length="522" mass="56228">MADTQPAADWGYETTPQPGANNVTMHYPRGKMLAGSSARNFMLYHRATVGSYKMWADQVGDDSYTWDKFLPYFEKSMTFTPPNQNFRLANATPTYITQGLADGGPLQLTYPNWAYAFPSWATKVFSSMGMPLRQDGFSAGGLVGHAYATFTIDPKTQIRSSSETAFLRNSLDDPNYTVYTMTNAQKIIFDSTKTATGVKVSTMDSLPYTLTAKKEVILAAGVIGSPQLLQVSGVGPAALLKSLNIPVVADLPGVGTNMQDHIVYGITNGVNLVTASAFGNSPAFTAQQIADFNNKASGAMTSPAADMLAWEKLPNATRSSFSKDSLAKLAKLPADWPEVEYLAFSAYVGNLDTLNTQDPRDGTNYAAFAAVLVAPQSRGTVMIKSPDASVAPVIDPQFLVDKADIDVAVGSFKRMRDMWNNSALKPIKLGTEKFPGAQIKTDAQILNALKGNFQTIFHGSSTCMMGKSSDPKAVVDTKARVYKVKNLRVVDAAAFPFLPPGHPQSTVYALAEKIACNISGNC</sequence>
<dbReference type="Proteomes" id="UP001174934">
    <property type="component" value="Unassembled WGS sequence"/>
</dbReference>
<accession>A0AA40CF22</accession>
<dbReference type="InterPro" id="IPR036188">
    <property type="entry name" value="FAD/NAD-bd_sf"/>
</dbReference>
<dbReference type="Pfam" id="PF00732">
    <property type="entry name" value="GMC_oxred_N"/>
    <property type="match status" value="1"/>
</dbReference>
<gene>
    <name evidence="8" type="ORF">B0T17DRAFT_517490</name>
</gene>
<evidence type="ECO:0000313" key="8">
    <source>
        <dbReference type="EMBL" id="KAK0635855.1"/>
    </source>
</evidence>
<feature type="region of interest" description="Disordered" evidence="5">
    <location>
        <begin position="1"/>
        <end position="21"/>
    </location>
</feature>
<dbReference type="SUPFAM" id="SSF51905">
    <property type="entry name" value="FAD/NAD(P)-binding domain"/>
    <property type="match status" value="1"/>
</dbReference>
<keyword evidence="9" id="KW-1185">Reference proteome</keyword>
<comment type="similarity">
    <text evidence="1">Belongs to the GMC oxidoreductase family.</text>
</comment>
<keyword evidence="4" id="KW-0274">FAD</keyword>
<dbReference type="InterPro" id="IPR012132">
    <property type="entry name" value="GMC_OxRdtase"/>
</dbReference>
<feature type="domain" description="Glucose-methanol-choline oxidoreductase N-terminal" evidence="6">
    <location>
        <begin position="21"/>
        <end position="263"/>
    </location>
</feature>
<feature type="active site" description="Proton donor" evidence="3">
    <location>
        <position position="458"/>
    </location>
</feature>
<evidence type="ECO:0000256" key="3">
    <source>
        <dbReference type="PIRSR" id="PIRSR000137-1"/>
    </source>
</evidence>
<evidence type="ECO:0000256" key="4">
    <source>
        <dbReference type="PIRSR" id="PIRSR000137-2"/>
    </source>
</evidence>
<name>A0AA40CF22_9PEZI</name>
<feature type="active site" description="Proton acceptor" evidence="3">
    <location>
        <position position="502"/>
    </location>
</feature>
<reference evidence="8" key="1">
    <citation type="submission" date="2023-06" db="EMBL/GenBank/DDBJ databases">
        <title>Genome-scale phylogeny and comparative genomics of the fungal order Sordariales.</title>
        <authorList>
            <consortium name="Lawrence Berkeley National Laboratory"/>
            <person name="Hensen N."/>
            <person name="Bonometti L."/>
            <person name="Westerberg I."/>
            <person name="Brannstrom I.O."/>
            <person name="Guillou S."/>
            <person name="Cros-Aarteil S."/>
            <person name="Calhoun S."/>
            <person name="Haridas S."/>
            <person name="Kuo A."/>
            <person name="Mondo S."/>
            <person name="Pangilinan J."/>
            <person name="Riley R."/>
            <person name="LaButti K."/>
            <person name="Andreopoulos B."/>
            <person name="Lipzen A."/>
            <person name="Chen C."/>
            <person name="Yanf M."/>
            <person name="Daum C."/>
            <person name="Ng V."/>
            <person name="Clum A."/>
            <person name="Steindorff A."/>
            <person name="Ohm R."/>
            <person name="Martin F."/>
            <person name="Silar P."/>
            <person name="Natvig D."/>
            <person name="Lalanne C."/>
            <person name="Gautier V."/>
            <person name="Ament-velasquez S.L."/>
            <person name="Kruys A."/>
            <person name="Hutchinson M.I."/>
            <person name="Powell A.J."/>
            <person name="Barry K."/>
            <person name="Miller A.N."/>
            <person name="Grigoriev I.V."/>
            <person name="Debuchy R."/>
            <person name="Gladieux P."/>
            <person name="Thoren M.H."/>
            <person name="Johannesson H."/>
        </authorList>
    </citation>
    <scope>NUCLEOTIDE SEQUENCE</scope>
    <source>
        <strain evidence="8">SMH3391-2</strain>
    </source>
</reference>
<dbReference type="GO" id="GO:0050660">
    <property type="term" value="F:flavin adenine dinucleotide binding"/>
    <property type="evidence" value="ECO:0007669"/>
    <property type="project" value="InterPro"/>
</dbReference>
<comment type="caution">
    <text evidence="8">The sequence shown here is derived from an EMBL/GenBank/DDBJ whole genome shotgun (WGS) entry which is preliminary data.</text>
</comment>
<protein>
    <submittedName>
        <fullName evidence="8">GMC oxidoreductase</fullName>
    </submittedName>
</protein>
<dbReference type="EMBL" id="JAULSR010000001">
    <property type="protein sequence ID" value="KAK0635855.1"/>
    <property type="molecule type" value="Genomic_DNA"/>
</dbReference>